<proteinExistence type="predicted"/>
<name>A0A3L6FU74_MAIZE</name>
<comment type="caution">
    <text evidence="1">The sequence shown here is derived from an EMBL/GenBank/DDBJ whole genome shotgun (WGS) entry which is preliminary data.</text>
</comment>
<reference evidence="1" key="1">
    <citation type="journal article" date="2018" name="Nat. Genet.">
        <title>Extensive intraspecific gene order and gene structural variations between Mo17 and other maize genomes.</title>
        <authorList>
            <person name="Sun S."/>
            <person name="Zhou Y."/>
            <person name="Chen J."/>
            <person name="Shi J."/>
            <person name="Zhao H."/>
            <person name="Zhao H."/>
            <person name="Song W."/>
            <person name="Zhang M."/>
            <person name="Cui Y."/>
            <person name="Dong X."/>
            <person name="Liu H."/>
            <person name="Ma X."/>
            <person name="Jiao Y."/>
            <person name="Wang B."/>
            <person name="Wei X."/>
            <person name="Stein J.C."/>
            <person name="Glaubitz J.C."/>
            <person name="Lu F."/>
            <person name="Yu G."/>
            <person name="Liang C."/>
            <person name="Fengler K."/>
            <person name="Li B."/>
            <person name="Rafalski A."/>
            <person name="Schnable P.S."/>
            <person name="Ware D.H."/>
            <person name="Buckler E.S."/>
            <person name="Lai J."/>
        </authorList>
    </citation>
    <scope>NUCLEOTIDE SEQUENCE [LARGE SCALE GENOMIC DNA]</scope>
    <source>
        <tissue evidence="1">Seedling</tissue>
    </source>
</reference>
<dbReference type="Proteomes" id="UP000251960">
    <property type="component" value="Chromosome 2"/>
</dbReference>
<protein>
    <submittedName>
        <fullName evidence="1">Uncharacterized protein</fullName>
    </submittedName>
</protein>
<dbReference type="EMBL" id="NCVQ01000003">
    <property type="protein sequence ID" value="PWZ38435.1"/>
    <property type="molecule type" value="Genomic_DNA"/>
</dbReference>
<evidence type="ECO:0000313" key="1">
    <source>
        <dbReference type="EMBL" id="PWZ38435.1"/>
    </source>
</evidence>
<sequence>MLGESKRDPGGA</sequence>
<accession>A0A3L6FU74</accession>
<gene>
    <name evidence="1" type="ORF">Zm00014a_013400</name>
</gene>
<organism evidence="1">
    <name type="scientific">Zea mays</name>
    <name type="common">Maize</name>
    <dbReference type="NCBI Taxonomy" id="4577"/>
    <lineage>
        <taxon>Eukaryota</taxon>
        <taxon>Viridiplantae</taxon>
        <taxon>Streptophyta</taxon>
        <taxon>Embryophyta</taxon>
        <taxon>Tracheophyta</taxon>
        <taxon>Spermatophyta</taxon>
        <taxon>Magnoliopsida</taxon>
        <taxon>Liliopsida</taxon>
        <taxon>Poales</taxon>
        <taxon>Poaceae</taxon>
        <taxon>PACMAD clade</taxon>
        <taxon>Panicoideae</taxon>
        <taxon>Andropogonodae</taxon>
        <taxon>Andropogoneae</taxon>
        <taxon>Tripsacinae</taxon>
        <taxon>Zea</taxon>
    </lineage>
</organism>